<feature type="non-terminal residue" evidence="2">
    <location>
        <position position="127"/>
    </location>
</feature>
<accession>A0A5N5TMX7</accession>
<protein>
    <submittedName>
        <fullName evidence="2">Uncharacterized protein</fullName>
    </submittedName>
</protein>
<proteinExistence type="predicted"/>
<dbReference type="AlphaFoldDB" id="A0A5N5TMX7"/>
<sequence>LCSLICHRCLLSERQSQHSLGSQSSFGSSESEPKSAQSDPGRYSLERSRFTFFHKDSSSSLASAKSSSSTDSAHPQWFAEEEISEASEGVSVDGKVFVSVSIPTTEVHSEAAGFQYTMYIIQLQCKS</sequence>
<feature type="compositionally biased region" description="Low complexity" evidence="1">
    <location>
        <begin position="58"/>
        <end position="73"/>
    </location>
</feature>
<feature type="non-terminal residue" evidence="2">
    <location>
        <position position="1"/>
    </location>
</feature>
<evidence type="ECO:0000313" key="3">
    <source>
        <dbReference type="Proteomes" id="UP000326759"/>
    </source>
</evidence>
<dbReference type="OrthoDB" id="8250972at2759"/>
<comment type="caution">
    <text evidence="2">The sequence shown here is derived from an EMBL/GenBank/DDBJ whole genome shotgun (WGS) entry which is preliminary data.</text>
</comment>
<feature type="compositionally biased region" description="Low complexity" evidence="1">
    <location>
        <begin position="17"/>
        <end position="30"/>
    </location>
</feature>
<feature type="region of interest" description="Disordered" evidence="1">
    <location>
        <begin position="57"/>
        <end position="77"/>
    </location>
</feature>
<evidence type="ECO:0000313" key="2">
    <source>
        <dbReference type="EMBL" id="KAB7507482.1"/>
    </source>
</evidence>
<feature type="region of interest" description="Disordered" evidence="1">
    <location>
        <begin position="16"/>
        <end position="42"/>
    </location>
</feature>
<name>A0A5N5TMX7_9CRUS</name>
<reference evidence="2 3" key="1">
    <citation type="journal article" date="2019" name="PLoS Biol.">
        <title>Sex chromosomes control vertical transmission of feminizing Wolbachia symbionts in an isopod.</title>
        <authorList>
            <person name="Becking T."/>
            <person name="Chebbi M.A."/>
            <person name="Giraud I."/>
            <person name="Moumen B."/>
            <person name="Laverre T."/>
            <person name="Caubet Y."/>
            <person name="Peccoud J."/>
            <person name="Gilbert C."/>
            <person name="Cordaux R."/>
        </authorList>
    </citation>
    <scope>NUCLEOTIDE SEQUENCE [LARGE SCALE GENOMIC DNA]</scope>
    <source>
        <strain evidence="2">ANa2</strain>
        <tissue evidence="2">Whole body excluding digestive tract and cuticle</tissue>
    </source>
</reference>
<dbReference type="EMBL" id="SEYY01000324">
    <property type="protein sequence ID" value="KAB7507482.1"/>
    <property type="molecule type" value="Genomic_DNA"/>
</dbReference>
<keyword evidence="3" id="KW-1185">Reference proteome</keyword>
<gene>
    <name evidence="2" type="ORF">Anas_00692</name>
</gene>
<organism evidence="2 3">
    <name type="scientific">Armadillidium nasatum</name>
    <dbReference type="NCBI Taxonomy" id="96803"/>
    <lineage>
        <taxon>Eukaryota</taxon>
        <taxon>Metazoa</taxon>
        <taxon>Ecdysozoa</taxon>
        <taxon>Arthropoda</taxon>
        <taxon>Crustacea</taxon>
        <taxon>Multicrustacea</taxon>
        <taxon>Malacostraca</taxon>
        <taxon>Eumalacostraca</taxon>
        <taxon>Peracarida</taxon>
        <taxon>Isopoda</taxon>
        <taxon>Oniscidea</taxon>
        <taxon>Crinocheta</taxon>
        <taxon>Armadillidiidae</taxon>
        <taxon>Armadillidium</taxon>
    </lineage>
</organism>
<evidence type="ECO:0000256" key="1">
    <source>
        <dbReference type="SAM" id="MobiDB-lite"/>
    </source>
</evidence>
<dbReference type="Proteomes" id="UP000326759">
    <property type="component" value="Unassembled WGS sequence"/>
</dbReference>